<dbReference type="OrthoDB" id="1296610at2759"/>
<name>A0A2P5F4H5_TREOI</name>
<sequence length="594" mass="67121">MKACKLLDRKSLQLFKNLLDDTKLRLFKSAHSEIFKAYNDQSDVFNTQTTKLNPPQENILSGKDSNSHKNTIPRDDEERSIKPREVVSEFSKLSLSSMIAESQKNQPSQIMCDQHIKEKAKVPISKEKVVDQSAKGGEITREKIDGEISKPGSRNNMVMSSVGCSPSFVSISTEKKCDIVATNYDFSKEVTKAIKQIDSHILALQLLKTSTTPVKSNETALFETLMESKISGRVGKSTWGVNESLSQQTRKVYDSGQTPKAEKTSGFSGENVKAMVDRFESPRLSQPASETNQRVSYVHGLRVPLSQDDQTVKKGMTGDTSRSVPFVMSQDHDQKLSRSMNPGSNVRREKKPPIQVIMRPTLLDQTDNQRRNKPWRKTVLSPAETSSSTHSSSSTGIESETGSYLVPSSTDNSESEQQSSSYYGRTGPSQTKTNVSRRRDSPEGIGRLRRIKNKLGFIFHHQHHHHHHHHHHSNWKLLQKIFHSKKKGEHYNHGRTEAAGKKLSRKSVVKSNMKQGSRDNVGQFHALVQGLLQHAGGHRLKKPEIIRGGRNKKLVKKIHWWQRFQRHKGVKLPNRRGRVKVGFTSKTPKLKLRL</sequence>
<accession>A0A2P5F4H5</accession>
<gene>
    <name evidence="2" type="ORF">TorRG33x02_115090</name>
</gene>
<evidence type="ECO:0000256" key="1">
    <source>
        <dbReference type="SAM" id="MobiDB-lite"/>
    </source>
</evidence>
<dbReference type="Proteomes" id="UP000237000">
    <property type="component" value="Unassembled WGS sequence"/>
</dbReference>
<organism evidence="2 3">
    <name type="scientific">Trema orientale</name>
    <name type="common">Charcoal tree</name>
    <name type="synonym">Celtis orientalis</name>
    <dbReference type="NCBI Taxonomy" id="63057"/>
    <lineage>
        <taxon>Eukaryota</taxon>
        <taxon>Viridiplantae</taxon>
        <taxon>Streptophyta</taxon>
        <taxon>Embryophyta</taxon>
        <taxon>Tracheophyta</taxon>
        <taxon>Spermatophyta</taxon>
        <taxon>Magnoliopsida</taxon>
        <taxon>eudicotyledons</taxon>
        <taxon>Gunneridae</taxon>
        <taxon>Pentapetalae</taxon>
        <taxon>rosids</taxon>
        <taxon>fabids</taxon>
        <taxon>Rosales</taxon>
        <taxon>Cannabaceae</taxon>
        <taxon>Trema</taxon>
    </lineage>
</organism>
<comment type="caution">
    <text evidence="2">The sequence shown here is derived from an EMBL/GenBank/DDBJ whole genome shotgun (WGS) entry which is preliminary data.</text>
</comment>
<dbReference type="AlphaFoldDB" id="A0A2P5F4H5"/>
<reference evidence="3" key="1">
    <citation type="submission" date="2016-06" db="EMBL/GenBank/DDBJ databases">
        <title>Parallel loss of symbiosis genes in relatives of nitrogen-fixing non-legume Parasponia.</title>
        <authorList>
            <person name="Van Velzen R."/>
            <person name="Holmer R."/>
            <person name="Bu F."/>
            <person name="Rutten L."/>
            <person name="Van Zeijl A."/>
            <person name="Liu W."/>
            <person name="Santuari L."/>
            <person name="Cao Q."/>
            <person name="Sharma T."/>
            <person name="Shen D."/>
            <person name="Roswanjaya Y."/>
            <person name="Wardhani T."/>
            <person name="Kalhor M.S."/>
            <person name="Jansen J."/>
            <person name="Van den Hoogen J."/>
            <person name="Gungor B."/>
            <person name="Hartog M."/>
            <person name="Hontelez J."/>
            <person name="Verver J."/>
            <person name="Yang W.-C."/>
            <person name="Schijlen E."/>
            <person name="Repin R."/>
            <person name="Schilthuizen M."/>
            <person name="Schranz E."/>
            <person name="Heidstra R."/>
            <person name="Miyata K."/>
            <person name="Fedorova E."/>
            <person name="Kohlen W."/>
            <person name="Bisseling T."/>
            <person name="Smit S."/>
            <person name="Geurts R."/>
        </authorList>
    </citation>
    <scope>NUCLEOTIDE SEQUENCE [LARGE SCALE GENOMIC DNA]</scope>
    <source>
        <strain evidence="3">cv. RG33-2</strain>
    </source>
</reference>
<feature type="region of interest" description="Disordered" evidence="1">
    <location>
        <begin position="47"/>
        <end position="83"/>
    </location>
</feature>
<feature type="compositionally biased region" description="Low complexity" evidence="1">
    <location>
        <begin position="384"/>
        <end position="403"/>
    </location>
</feature>
<evidence type="ECO:0000313" key="3">
    <source>
        <dbReference type="Proteomes" id="UP000237000"/>
    </source>
</evidence>
<dbReference type="InParanoid" id="A0A2P5F4H5"/>
<keyword evidence="3" id="KW-1185">Reference proteome</keyword>
<feature type="compositionally biased region" description="Polar residues" evidence="1">
    <location>
        <begin position="47"/>
        <end position="59"/>
    </location>
</feature>
<dbReference type="EMBL" id="JXTC01000063">
    <property type="protein sequence ID" value="PON92649.1"/>
    <property type="molecule type" value="Genomic_DNA"/>
</dbReference>
<feature type="region of interest" description="Disordered" evidence="1">
    <location>
        <begin position="306"/>
        <end position="446"/>
    </location>
</feature>
<proteinExistence type="predicted"/>
<feature type="compositionally biased region" description="Basic and acidic residues" evidence="1">
    <location>
        <begin position="72"/>
        <end position="83"/>
    </location>
</feature>
<protein>
    <submittedName>
        <fullName evidence="2">Uncharacterized protein</fullName>
    </submittedName>
</protein>
<evidence type="ECO:0000313" key="2">
    <source>
        <dbReference type="EMBL" id="PON92649.1"/>
    </source>
</evidence>